<protein>
    <submittedName>
        <fullName evidence="3">Uncharacterized protein</fullName>
    </submittedName>
</protein>
<evidence type="ECO:0000256" key="1">
    <source>
        <dbReference type="SAM" id="Coils"/>
    </source>
</evidence>
<comment type="caution">
    <text evidence="3">The sequence shown here is derived from an EMBL/GenBank/DDBJ whole genome shotgun (WGS) entry which is preliminary data.</text>
</comment>
<dbReference type="RefSeq" id="WP_191155227.1">
    <property type="nucleotide sequence ID" value="NZ_JACXAI010000002.1"/>
</dbReference>
<sequence>MKIVNNEVMLCKTSDGDPCNVEELLLKSEANLTQFSEYESSIKKVNAGSDFLKDFPAGIFLLLKNIDNMKNISKEKEMRLRKELSEKEMDSQNYKEKAQELEKSLIFFMNQIHFLKSQSNKKSHIVRNNMIEGSEATLSTNEAICCDRSKDSVRNFMINVKLKDTHIIRHEIKMEYFHFFDLLETMKNYSFSFQSVISNTLQHIEKNITRYSDQNKEIQKEYSQLERKLNNIKQRRWMQMFWKTWDQDQLLELQEGMDSIHKKVDHLQEELADNKQFFNKLSESFDKLENSEGKYSKGLEDIASLTKEYEEKQLEYKNELESMSRLIEQFEQKQREDEATILNLEAELQKFSEKETKLMNQLKQKNQTMSKMQKQLVVPNHLRKDRERTKKNDSPLNQNNEVEKYLNLPVQDSSYQIMFNPFRYTNKQSKE</sequence>
<keyword evidence="1" id="KW-0175">Coiled coil</keyword>
<feature type="coiled-coil region" evidence="1">
    <location>
        <begin position="302"/>
        <end position="375"/>
    </location>
</feature>
<evidence type="ECO:0000256" key="2">
    <source>
        <dbReference type="SAM" id="MobiDB-lite"/>
    </source>
</evidence>
<feature type="coiled-coil region" evidence="1">
    <location>
        <begin position="77"/>
        <end position="111"/>
    </location>
</feature>
<name>A0A926NFE5_9BACI</name>
<feature type="compositionally biased region" description="Basic and acidic residues" evidence="2">
    <location>
        <begin position="382"/>
        <end position="393"/>
    </location>
</feature>
<dbReference type="Proteomes" id="UP000626844">
    <property type="component" value="Unassembled WGS sequence"/>
</dbReference>
<proteinExistence type="predicted"/>
<organism evidence="3 4">
    <name type="scientific">Metabacillus arenae</name>
    <dbReference type="NCBI Taxonomy" id="2771434"/>
    <lineage>
        <taxon>Bacteria</taxon>
        <taxon>Bacillati</taxon>
        <taxon>Bacillota</taxon>
        <taxon>Bacilli</taxon>
        <taxon>Bacillales</taxon>
        <taxon>Bacillaceae</taxon>
        <taxon>Metabacillus</taxon>
    </lineage>
</organism>
<accession>A0A926NFE5</accession>
<evidence type="ECO:0000313" key="3">
    <source>
        <dbReference type="EMBL" id="MBD1378998.1"/>
    </source>
</evidence>
<dbReference type="EMBL" id="JACXAI010000002">
    <property type="protein sequence ID" value="MBD1378998.1"/>
    <property type="molecule type" value="Genomic_DNA"/>
</dbReference>
<keyword evidence="4" id="KW-1185">Reference proteome</keyword>
<gene>
    <name evidence="3" type="ORF">IC621_02035</name>
</gene>
<evidence type="ECO:0000313" key="4">
    <source>
        <dbReference type="Proteomes" id="UP000626844"/>
    </source>
</evidence>
<feature type="region of interest" description="Disordered" evidence="2">
    <location>
        <begin position="377"/>
        <end position="402"/>
    </location>
</feature>
<feature type="coiled-coil region" evidence="1">
    <location>
        <begin position="201"/>
        <end position="270"/>
    </location>
</feature>
<reference evidence="3" key="1">
    <citation type="submission" date="2020-09" db="EMBL/GenBank/DDBJ databases">
        <title>A novel bacterium of genus Bacillus, isolated from South China Sea.</title>
        <authorList>
            <person name="Huang H."/>
            <person name="Mo K."/>
            <person name="Hu Y."/>
        </authorList>
    </citation>
    <scope>NUCLEOTIDE SEQUENCE</scope>
    <source>
        <strain evidence="3">IB182487</strain>
    </source>
</reference>
<dbReference type="AlphaFoldDB" id="A0A926NFE5"/>